<reference evidence="1 2" key="1">
    <citation type="submission" date="2023-02" db="EMBL/GenBank/DDBJ databases">
        <title>Devosia algicola sp. nov., isolated from the phycosphere of marine algae.</title>
        <authorList>
            <person name="Kim J.M."/>
            <person name="Lee J.K."/>
            <person name="Choi B.J."/>
            <person name="Bayburt H."/>
            <person name="Jeon C.O."/>
        </authorList>
    </citation>
    <scope>NUCLEOTIDE SEQUENCE [LARGE SCALE GENOMIC DNA]</scope>
    <source>
        <strain evidence="1 2">G20-9</strain>
    </source>
</reference>
<evidence type="ECO:0000313" key="2">
    <source>
        <dbReference type="Proteomes" id="UP001220530"/>
    </source>
</evidence>
<sequence length="59" mass="6785">MNNVDGAFNSNERLDVDIKKPVPIHTTYITAWANRYGSVSFRDDVYEFDAQGRVTFDDI</sequence>
<gene>
    <name evidence="1" type="ORF">PSQ19_01940</name>
</gene>
<keyword evidence="2" id="KW-1185">Reference proteome</keyword>
<dbReference type="RefSeq" id="WP_282219403.1">
    <property type="nucleotide sequence ID" value="NZ_CP118246.1"/>
</dbReference>
<evidence type="ECO:0000313" key="1">
    <source>
        <dbReference type="EMBL" id="WDR03001.1"/>
    </source>
</evidence>
<dbReference type="Proteomes" id="UP001220530">
    <property type="component" value="Chromosome"/>
</dbReference>
<name>A0ABY7YP15_9HYPH</name>
<protein>
    <submittedName>
        <fullName evidence="1">Uncharacterized protein</fullName>
    </submittedName>
</protein>
<dbReference type="EMBL" id="CP118246">
    <property type="protein sequence ID" value="WDR03001.1"/>
    <property type="molecule type" value="Genomic_DNA"/>
</dbReference>
<accession>A0ABY7YP15</accession>
<proteinExistence type="predicted"/>
<organism evidence="1 2">
    <name type="scientific">Devosia algicola</name>
    <dbReference type="NCBI Taxonomy" id="3026418"/>
    <lineage>
        <taxon>Bacteria</taxon>
        <taxon>Pseudomonadati</taxon>
        <taxon>Pseudomonadota</taxon>
        <taxon>Alphaproteobacteria</taxon>
        <taxon>Hyphomicrobiales</taxon>
        <taxon>Devosiaceae</taxon>
        <taxon>Devosia</taxon>
    </lineage>
</organism>